<gene>
    <name evidence="2" type="ORF">SAMN04489797_0529</name>
</gene>
<dbReference type="EMBL" id="LT629774">
    <property type="protein sequence ID" value="SDR95065.1"/>
    <property type="molecule type" value="Genomic_DNA"/>
</dbReference>
<sequence>MKNSNLHNVITSGFKTPDNYFESFEADLLERLNEKEVIKASEVSGFTVPDDYFKTVENTVLEKLNTTTEKPVITLKPKSTFYYFSGIAASIVLLFSLVFNNDNITIDNLETELIENYLYHQDYSADDLATLLKTDDISVTDFIDIDISDETLDHYFENVDTEDLIFE</sequence>
<dbReference type="STRING" id="1249933.SAMN04489797_0529"/>
<dbReference type="AlphaFoldDB" id="A0A1H1N8M6"/>
<keyword evidence="3" id="KW-1185">Reference proteome</keyword>
<evidence type="ECO:0000313" key="2">
    <source>
        <dbReference type="EMBL" id="SDR95065.1"/>
    </source>
</evidence>
<accession>A0A1H1N8M6</accession>
<protein>
    <submittedName>
        <fullName evidence="2">Uncharacterized protein</fullName>
    </submittedName>
</protein>
<keyword evidence="1" id="KW-0472">Membrane</keyword>
<evidence type="ECO:0000256" key="1">
    <source>
        <dbReference type="SAM" id="Phobius"/>
    </source>
</evidence>
<keyword evidence="1" id="KW-1133">Transmembrane helix</keyword>
<evidence type="ECO:0000313" key="3">
    <source>
        <dbReference type="Proteomes" id="UP000198963"/>
    </source>
</evidence>
<reference evidence="2 3" key="1">
    <citation type="submission" date="2016-10" db="EMBL/GenBank/DDBJ databases">
        <authorList>
            <person name="Varghese N."/>
            <person name="Submissions S."/>
        </authorList>
    </citation>
    <scope>NUCLEOTIDE SEQUENCE [LARGE SCALE GENOMIC DNA]</scope>
    <source>
        <strain evidence="2 3">RHA_55</strain>
    </source>
</reference>
<dbReference type="RefSeq" id="WP_092443973.1">
    <property type="nucleotide sequence ID" value="NZ_LT629774.1"/>
</dbReference>
<organism evidence="2 3">
    <name type="scientific">Winogradskyella sediminis</name>
    <dbReference type="NCBI Taxonomy" id="1382466"/>
    <lineage>
        <taxon>Bacteria</taxon>
        <taxon>Pseudomonadati</taxon>
        <taxon>Bacteroidota</taxon>
        <taxon>Flavobacteriia</taxon>
        <taxon>Flavobacteriales</taxon>
        <taxon>Flavobacteriaceae</taxon>
        <taxon>Winogradskyella</taxon>
    </lineage>
</organism>
<dbReference type="Proteomes" id="UP000198963">
    <property type="component" value="Chromosome I"/>
</dbReference>
<keyword evidence="1" id="KW-0812">Transmembrane</keyword>
<feature type="transmembrane region" description="Helical" evidence="1">
    <location>
        <begin position="80"/>
        <end position="99"/>
    </location>
</feature>
<name>A0A1H1N8M6_9FLAO</name>
<proteinExistence type="predicted"/>